<dbReference type="Pfam" id="PF01527">
    <property type="entry name" value="HTH_Tnp_1"/>
    <property type="match status" value="1"/>
</dbReference>
<reference evidence="2 3" key="1">
    <citation type="submission" date="2020-02" db="EMBL/GenBank/DDBJ databases">
        <authorList>
            <person name="Hogendoorn C."/>
        </authorList>
    </citation>
    <scope>NUCLEOTIDE SEQUENCE [LARGE SCALE GENOMIC DNA]</scope>
    <source>
        <strain evidence="2">METHB21</strain>
    </source>
</reference>
<dbReference type="Proteomes" id="UP000494216">
    <property type="component" value="Unassembled WGS sequence"/>
</dbReference>
<accession>A0A8S0XIY9</accession>
<organism evidence="2 3">
    <name type="scientific">Candidatus Methylobacter favarea</name>
    <dbReference type="NCBI Taxonomy" id="2707345"/>
    <lineage>
        <taxon>Bacteria</taxon>
        <taxon>Pseudomonadati</taxon>
        <taxon>Pseudomonadota</taxon>
        <taxon>Gammaproteobacteria</taxon>
        <taxon>Methylococcales</taxon>
        <taxon>Methylococcaceae</taxon>
        <taxon>Methylobacter</taxon>
    </lineage>
</organism>
<dbReference type="InterPro" id="IPR002514">
    <property type="entry name" value="Transposase_8"/>
</dbReference>
<gene>
    <name evidence="2" type="ORF">METHB2_800004</name>
</gene>
<proteinExistence type="predicted"/>
<protein>
    <submittedName>
        <fullName evidence="2">Transposase</fullName>
    </submittedName>
</protein>
<evidence type="ECO:0000256" key="1">
    <source>
        <dbReference type="SAM" id="Coils"/>
    </source>
</evidence>
<keyword evidence="3" id="KW-1185">Reference proteome</keyword>
<evidence type="ECO:0000313" key="3">
    <source>
        <dbReference type="Proteomes" id="UP000494216"/>
    </source>
</evidence>
<dbReference type="GO" id="GO:0004803">
    <property type="term" value="F:transposase activity"/>
    <property type="evidence" value="ECO:0007669"/>
    <property type="project" value="InterPro"/>
</dbReference>
<name>A0A8S0XIY9_9GAMM</name>
<feature type="coiled-coil region" evidence="1">
    <location>
        <begin position="128"/>
        <end position="155"/>
    </location>
</feature>
<sequence>MAWFKGRLQKKTYYTKAFRQQALEKVYNRGDRTVQAIAEDLNLNTWTLKNGMKLPKEAVESPAGLITKRPQDWSLSERFQLILDSQGKEGETLNAWCREQGIFPHHLHAWRHDFETGTSEAAVSRSEWRDLKANYQMLQRELKRKEKALAEAAALRVLQKKYQALWEEKDE</sequence>
<dbReference type="EMBL" id="CADCXN010000114">
    <property type="protein sequence ID" value="CAA9892793.1"/>
    <property type="molecule type" value="Genomic_DNA"/>
</dbReference>
<dbReference type="AlphaFoldDB" id="A0A8S0XIY9"/>
<dbReference type="GO" id="GO:0003677">
    <property type="term" value="F:DNA binding"/>
    <property type="evidence" value="ECO:0007669"/>
    <property type="project" value="InterPro"/>
</dbReference>
<comment type="caution">
    <text evidence="2">The sequence shown here is derived from an EMBL/GenBank/DDBJ whole genome shotgun (WGS) entry which is preliminary data.</text>
</comment>
<keyword evidence="1" id="KW-0175">Coiled coil</keyword>
<evidence type="ECO:0000313" key="2">
    <source>
        <dbReference type="EMBL" id="CAA9892793.1"/>
    </source>
</evidence>
<dbReference type="GO" id="GO:0006313">
    <property type="term" value="P:DNA transposition"/>
    <property type="evidence" value="ECO:0007669"/>
    <property type="project" value="InterPro"/>
</dbReference>